<dbReference type="InterPro" id="IPR011013">
    <property type="entry name" value="Gal_mutarotase_sf_dom"/>
</dbReference>
<keyword evidence="3" id="KW-0106">Calcium</keyword>
<evidence type="ECO:0000256" key="1">
    <source>
        <dbReference type="ARBA" id="ARBA00001913"/>
    </source>
</evidence>
<keyword evidence="5" id="KW-1185">Reference proteome</keyword>
<name>A0A286GPW1_9BACT</name>
<dbReference type="SUPFAM" id="SSF74650">
    <property type="entry name" value="Galactose mutarotase-like"/>
    <property type="match status" value="1"/>
</dbReference>
<organism evidence="4 5">
    <name type="scientific">Spirosoma fluviale</name>
    <dbReference type="NCBI Taxonomy" id="1597977"/>
    <lineage>
        <taxon>Bacteria</taxon>
        <taxon>Pseudomonadati</taxon>
        <taxon>Bacteroidota</taxon>
        <taxon>Cytophagia</taxon>
        <taxon>Cytophagales</taxon>
        <taxon>Cytophagaceae</taxon>
        <taxon>Spirosoma</taxon>
    </lineage>
</organism>
<dbReference type="Pfam" id="PF01263">
    <property type="entry name" value="Aldose_epim"/>
    <property type="match status" value="1"/>
</dbReference>
<accession>A0A286GPW1</accession>
<reference evidence="5" key="1">
    <citation type="submission" date="2017-09" db="EMBL/GenBank/DDBJ databases">
        <authorList>
            <person name="Varghese N."/>
            <person name="Submissions S."/>
        </authorList>
    </citation>
    <scope>NUCLEOTIDE SEQUENCE [LARGE SCALE GENOMIC DNA]</scope>
    <source>
        <strain evidence="5">DSM 29961</strain>
    </source>
</reference>
<dbReference type="GO" id="GO:0005975">
    <property type="term" value="P:carbohydrate metabolic process"/>
    <property type="evidence" value="ECO:0007669"/>
    <property type="project" value="InterPro"/>
</dbReference>
<evidence type="ECO:0000256" key="2">
    <source>
        <dbReference type="ARBA" id="ARBA00011245"/>
    </source>
</evidence>
<protein>
    <submittedName>
        <fullName evidence="4">Aldose 1-epimerase</fullName>
    </submittedName>
</protein>
<dbReference type="GO" id="GO:0030246">
    <property type="term" value="F:carbohydrate binding"/>
    <property type="evidence" value="ECO:0007669"/>
    <property type="project" value="InterPro"/>
</dbReference>
<proteinExistence type="predicted"/>
<comment type="cofactor">
    <cofactor evidence="1">
        <name>Ca(2+)</name>
        <dbReference type="ChEBI" id="CHEBI:29108"/>
    </cofactor>
</comment>
<dbReference type="Gene3D" id="2.70.98.10">
    <property type="match status" value="1"/>
</dbReference>
<dbReference type="EMBL" id="OCNH01000007">
    <property type="protein sequence ID" value="SOD97591.1"/>
    <property type="molecule type" value="Genomic_DNA"/>
</dbReference>
<evidence type="ECO:0000313" key="5">
    <source>
        <dbReference type="Proteomes" id="UP000219452"/>
    </source>
</evidence>
<dbReference type="OrthoDB" id="9808779at2"/>
<gene>
    <name evidence="4" type="ORF">SAMN06269250_5850</name>
</gene>
<dbReference type="GO" id="GO:0016853">
    <property type="term" value="F:isomerase activity"/>
    <property type="evidence" value="ECO:0007669"/>
    <property type="project" value="InterPro"/>
</dbReference>
<dbReference type="AlphaFoldDB" id="A0A286GPW1"/>
<comment type="subunit">
    <text evidence="2">Monomer.</text>
</comment>
<dbReference type="Proteomes" id="UP000219452">
    <property type="component" value="Unassembled WGS sequence"/>
</dbReference>
<dbReference type="RefSeq" id="WP_097130848.1">
    <property type="nucleotide sequence ID" value="NZ_OCNH01000007.1"/>
</dbReference>
<dbReference type="InterPro" id="IPR008183">
    <property type="entry name" value="Aldose_1/G6P_1-epimerase"/>
</dbReference>
<dbReference type="InterPro" id="IPR014718">
    <property type="entry name" value="GH-type_carb-bd"/>
</dbReference>
<evidence type="ECO:0000256" key="3">
    <source>
        <dbReference type="ARBA" id="ARBA00022837"/>
    </source>
</evidence>
<sequence length="345" mass="37996">MPFQITTQPFGTLPTATATEPLTEYILEHTETGEFITVLPEFGGILRRLVLRKGRYLLPLLLAPESPQALLTDESYSSALLYPFPSRIRHGIYHFEGEDCALKMNEMRRDSALHGFVHGRVFSVVSQEVTSTYAQLVVRYDHAGDTVGYPFPFALTVSYKLVQANQLLHGSMANDDRMCALEVSYSVVNTGLRRSPSAFGWHPYFTLADQAIDEMSLSLPARTPIILDEKMIPSGKQAAEQAGEITLKDQQLDNAFAIEPTSDPASQDAFAETVLTSLNSGVRLIVGQETGPGKFNYLVCFTPTRRDGIAIEPLTANVDSFNNGEGLTILNPGESMSGTLWVRLD</sequence>
<evidence type="ECO:0000313" key="4">
    <source>
        <dbReference type="EMBL" id="SOD97591.1"/>
    </source>
</evidence>